<evidence type="ECO:0000313" key="5">
    <source>
        <dbReference type="EMBL" id="KAF7145860.1"/>
    </source>
</evidence>
<feature type="domain" description="DUF7356" evidence="4">
    <location>
        <begin position="261"/>
        <end position="331"/>
    </location>
</feature>
<evidence type="ECO:0000313" key="6">
    <source>
        <dbReference type="Proteomes" id="UP000626092"/>
    </source>
</evidence>
<evidence type="ECO:0000256" key="1">
    <source>
        <dbReference type="SAM" id="MobiDB-lite"/>
    </source>
</evidence>
<dbReference type="AlphaFoldDB" id="A0A834H1J3"/>
<feature type="compositionally biased region" description="Acidic residues" evidence="1">
    <location>
        <begin position="407"/>
        <end position="417"/>
    </location>
</feature>
<comment type="caution">
    <text evidence="5">The sequence shown here is derived from an EMBL/GenBank/DDBJ whole genome shotgun (WGS) entry which is preliminary data.</text>
</comment>
<dbReference type="Pfam" id="PF24053">
    <property type="entry name" value="DUF7356"/>
    <property type="match status" value="1"/>
</dbReference>
<feature type="region of interest" description="Disordered" evidence="1">
    <location>
        <begin position="40"/>
        <end position="109"/>
    </location>
</feature>
<dbReference type="PANTHER" id="PTHR34200">
    <property type="entry name" value="DENTIN SIALOPHOSPHOPROTEIN-LIKE ISOFORM X1"/>
    <property type="match status" value="1"/>
</dbReference>
<keyword evidence="3" id="KW-0732">Signal</keyword>
<dbReference type="PANTHER" id="PTHR34200:SF2">
    <property type="entry name" value="TRANSMEMBRANE PROTEIN"/>
    <property type="match status" value="1"/>
</dbReference>
<keyword evidence="6" id="KW-1185">Reference proteome</keyword>
<dbReference type="EMBL" id="WJXA01000004">
    <property type="protein sequence ID" value="KAF7145860.1"/>
    <property type="molecule type" value="Genomic_DNA"/>
</dbReference>
<feature type="transmembrane region" description="Helical" evidence="2">
    <location>
        <begin position="353"/>
        <end position="372"/>
    </location>
</feature>
<proteinExistence type="predicted"/>
<accession>A0A834H1J3</accession>
<organism evidence="5 6">
    <name type="scientific">Rhododendron simsii</name>
    <name type="common">Sims's rhododendron</name>
    <dbReference type="NCBI Taxonomy" id="118357"/>
    <lineage>
        <taxon>Eukaryota</taxon>
        <taxon>Viridiplantae</taxon>
        <taxon>Streptophyta</taxon>
        <taxon>Embryophyta</taxon>
        <taxon>Tracheophyta</taxon>
        <taxon>Spermatophyta</taxon>
        <taxon>Magnoliopsida</taxon>
        <taxon>eudicotyledons</taxon>
        <taxon>Gunneridae</taxon>
        <taxon>Pentapetalae</taxon>
        <taxon>asterids</taxon>
        <taxon>Ericales</taxon>
        <taxon>Ericaceae</taxon>
        <taxon>Ericoideae</taxon>
        <taxon>Rhodoreae</taxon>
        <taxon>Rhododendron</taxon>
    </lineage>
</organism>
<feature type="compositionally biased region" description="Basic and acidic residues" evidence="1">
    <location>
        <begin position="95"/>
        <end position="109"/>
    </location>
</feature>
<feature type="chain" id="PRO_5032802776" description="DUF7356 domain-containing protein" evidence="3">
    <location>
        <begin position="23"/>
        <end position="453"/>
    </location>
</feature>
<gene>
    <name evidence="5" type="ORF">RHSIM_Rhsim04G0121600</name>
</gene>
<feature type="compositionally biased region" description="Polar residues" evidence="1">
    <location>
        <begin position="431"/>
        <end position="441"/>
    </location>
</feature>
<feature type="region of interest" description="Disordered" evidence="1">
    <location>
        <begin position="407"/>
        <end position="453"/>
    </location>
</feature>
<dbReference type="OrthoDB" id="785602at2759"/>
<reference evidence="5" key="1">
    <citation type="submission" date="2019-11" db="EMBL/GenBank/DDBJ databases">
        <authorList>
            <person name="Liu Y."/>
            <person name="Hou J."/>
            <person name="Li T.-Q."/>
            <person name="Guan C.-H."/>
            <person name="Wu X."/>
            <person name="Wu H.-Z."/>
            <person name="Ling F."/>
            <person name="Zhang R."/>
            <person name="Shi X.-G."/>
            <person name="Ren J.-P."/>
            <person name="Chen E.-F."/>
            <person name="Sun J.-M."/>
        </authorList>
    </citation>
    <scope>NUCLEOTIDE SEQUENCE</scope>
    <source>
        <strain evidence="5">Adult_tree_wgs_1</strain>
        <tissue evidence="5">Leaves</tissue>
    </source>
</reference>
<dbReference type="Proteomes" id="UP000626092">
    <property type="component" value="Unassembled WGS sequence"/>
</dbReference>
<dbReference type="InterPro" id="IPR055780">
    <property type="entry name" value="DUF7356"/>
</dbReference>
<keyword evidence="2" id="KW-0812">Transmembrane</keyword>
<evidence type="ECO:0000259" key="4">
    <source>
        <dbReference type="Pfam" id="PF24053"/>
    </source>
</evidence>
<keyword evidence="2" id="KW-0472">Membrane</keyword>
<protein>
    <recommendedName>
        <fullName evidence="4">DUF7356 domain-containing protein</fullName>
    </recommendedName>
</protein>
<evidence type="ECO:0000256" key="3">
    <source>
        <dbReference type="SAM" id="SignalP"/>
    </source>
</evidence>
<keyword evidence="2" id="KW-1133">Transmembrane helix</keyword>
<name>A0A834H1J3_RHOSS</name>
<sequence length="453" mass="50087">MDRNGLLCVIFLFLIGSDCSSAYSPWNLRKLTGAAPTVSPLLSPVSSGGDKDLKANPVDGGKSKQKDPESSNGLTKANPKGSKSDDSENPSTKEVGGESHEEKNEGKFVHLAGEETCDRSTNRCSSLETLTGCIQRLETGNFIALLGLKPQGLECHLAEFHGRNANSGRKSWENNEHFSPMAYDFNPRILIFSVDPPRPISNAFDRHQKGFQEVDTLMNILPRNFTDPYILSDILALLLGGYDIYKEINIRRYSRSLMHLRSKDLVLLIQNEGEGDMNVHITISTSLRKVNYQIPKHQTKGINVPQTIGGNTRTKIILKSGNGECTIQMGPHQSKGDFFQQLPSYYKQLTPIYGAYLLFLIALIVGGTWACCKIRKRRRHDGVPYQELEMGVPESASAVNLEAAEGWDDGWDDDWDEDKAVRSPGGRHVGSISSSGLTARSANKDGWGNDWDD</sequence>
<evidence type="ECO:0000256" key="2">
    <source>
        <dbReference type="SAM" id="Phobius"/>
    </source>
</evidence>
<feature type="signal peptide" evidence="3">
    <location>
        <begin position="1"/>
        <end position="22"/>
    </location>
</feature>